<dbReference type="STRING" id="1202768.SAMN05216285_4124"/>
<dbReference type="Proteomes" id="UP000183275">
    <property type="component" value="Unassembled WGS sequence"/>
</dbReference>
<sequence>MNECPRCQGPIEVLSLGEASTVTCSHCGFADVSVEHQPQREEPESWGEAFNRFYDESTATSDR</sequence>
<feature type="region of interest" description="Disordered" evidence="1">
    <location>
        <begin position="38"/>
        <end position="63"/>
    </location>
</feature>
<dbReference type="OrthoDB" id="331156at2157"/>
<dbReference type="AlphaFoldDB" id="A0A1I0QY97"/>
<organism evidence="2 3">
    <name type="scientific">Natrinema salifodinae</name>
    <dbReference type="NCBI Taxonomy" id="1202768"/>
    <lineage>
        <taxon>Archaea</taxon>
        <taxon>Methanobacteriati</taxon>
        <taxon>Methanobacteriota</taxon>
        <taxon>Stenosarchaea group</taxon>
        <taxon>Halobacteria</taxon>
        <taxon>Halobacteriales</taxon>
        <taxon>Natrialbaceae</taxon>
        <taxon>Natrinema</taxon>
    </lineage>
</organism>
<gene>
    <name evidence="2" type="ORF">SAMN05216285_4124</name>
</gene>
<evidence type="ECO:0000256" key="1">
    <source>
        <dbReference type="SAM" id="MobiDB-lite"/>
    </source>
</evidence>
<evidence type="ECO:0000313" key="3">
    <source>
        <dbReference type="Proteomes" id="UP000183275"/>
    </source>
</evidence>
<dbReference type="RefSeq" id="WP_049990542.1">
    <property type="nucleotide sequence ID" value="NZ_FOIS01000006.1"/>
</dbReference>
<accession>A0A1I0QY97</accession>
<evidence type="ECO:0000313" key="2">
    <source>
        <dbReference type="EMBL" id="SEW32532.1"/>
    </source>
</evidence>
<proteinExistence type="predicted"/>
<reference evidence="3" key="1">
    <citation type="submission" date="2016-10" db="EMBL/GenBank/DDBJ databases">
        <authorList>
            <person name="Varghese N."/>
        </authorList>
    </citation>
    <scope>NUCLEOTIDE SEQUENCE [LARGE SCALE GENOMIC DNA]</scope>
    <source>
        <strain evidence="3">CGMCC 1.12284</strain>
    </source>
</reference>
<dbReference type="Gene3D" id="2.20.28.160">
    <property type="match status" value="1"/>
</dbReference>
<name>A0A1I0QY97_9EURY</name>
<keyword evidence="3" id="KW-1185">Reference proteome</keyword>
<protein>
    <submittedName>
        <fullName evidence="2">FPG and IleRS Zinc finger-containing protein</fullName>
    </submittedName>
</protein>
<dbReference type="EMBL" id="FOIS01000006">
    <property type="protein sequence ID" value="SEW32532.1"/>
    <property type="molecule type" value="Genomic_DNA"/>
</dbReference>